<keyword evidence="1" id="KW-0732">Signal</keyword>
<dbReference type="RefSeq" id="WP_342075151.1">
    <property type="nucleotide sequence ID" value="NZ_CP151764.2"/>
</dbReference>
<dbReference type="AlphaFoldDB" id="A0AAN0NKS2"/>
<dbReference type="NCBIfam" id="TIGR02743">
    <property type="entry name" value="TraW"/>
    <property type="match status" value="1"/>
</dbReference>
<name>A0AAN0NKS2_9RHOB</name>
<organism evidence="2 3">
    <name type="scientific">Yoonia rhodophyticola</name>
    <dbReference type="NCBI Taxonomy" id="3137370"/>
    <lineage>
        <taxon>Bacteria</taxon>
        <taxon>Pseudomonadati</taxon>
        <taxon>Pseudomonadota</taxon>
        <taxon>Alphaproteobacteria</taxon>
        <taxon>Rhodobacterales</taxon>
        <taxon>Paracoccaceae</taxon>
        <taxon>Yoonia</taxon>
    </lineage>
</organism>
<evidence type="ECO:0000313" key="2">
    <source>
        <dbReference type="EMBL" id="WZU65819.1"/>
    </source>
</evidence>
<dbReference type="InterPro" id="IPR014114">
    <property type="entry name" value="TraW"/>
</dbReference>
<feature type="signal peptide" evidence="1">
    <location>
        <begin position="1"/>
        <end position="24"/>
    </location>
</feature>
<geneLocation type="plasmid" evidence="2 3">
    <name>pSS1-5</name>
</geneLocation>
<sequence>MLYPRTLLLTVVASTAFVTTQVHAADYGVFGALWPVEEPSILETIYVRLSEMEGNGELAQMEEEMKATARARIHRPHPVLGLGTTEVYNSYEVDLSITLDRDLADHRGVVFARAGTRINPLDHSRFNRRLIFINGDDPDQVQFAVEAAAAEPVKIILVNGAPLDLTEANQVLFYFDQGGMLTERFGLTVVPAVVSRMDPVMLVEEIPVPIRQVEAQ</sequence>
<keyword evidence="2" id="KW-0614">Plasmid</keyword>
<proteinExistence type="predicted"/>
<feature type="chain" id="PRO_5042972852" evidence="1">
    <location>
        <begin position="25"/>
        <end position="216"/>
    </location>
</feature>
<accession>A0AAN0NKS2</accession>
<dbReference type="Proteomes" id="UP001470809">
    <property type="component" value="Plasmid pSS1-5"/>
</dbReference>
<gene>
    <name evidence="2" type="primary">traW</name>
    <name evidence="2" type="ORF">AABB31_01560</name>
</gene>
<dbReference type="KEGG" id="yrh:AABB31_01560"/>
<evidence type="ECO:0000256" key="1">
    <source>
        <dbReference type="SAM" id="SignalP"/>
    </source>
</evidence>
<dbReference type="EMBL" id="CP151764">
    <property type="protein sequence ID" value="WZU65819.1"/>
    <property type="molecule type" value="Genomic_DNA"/>
</dbReference>
<evidence type="ECO:0000313" key="3">
    <source>
        <dbReference type="Proteomes" id="UP001470809"/>
    </source>
</evidence>
<protein>
    <submittedName>
        <fullName evidence="2">Type-F conjugative transfer system protein TraW</fullName>
    </submittedName>
</protein>
<reference evidence="2" key="1">
    <citation type="submission" date="2024-08" db="EMBL/GenBank/DDBJ databases">
        <title>Phylogenomic analyses of a clade within the roseobacter group suggest taxonomic reassignments of species of the genera Aestuariivita, Citreicella, Loktanella, Nautella, Pelagibaca, Ruegeria, Thalassobius, Thiobacimonas and Tropicibacter, and the proposal o.</title>
        <authorList>
            <person name="Jeon C.O."/>
        </authorList>
    </citation>
    <scope>NUCLEOTIDE SEQUENCE</scope>
    <source>
        <strain evidence="2">SS1-5</strain>
        <plasmid evidence="2">pSS1-5</plasmid>
    </source>
</reference>
<keyword evidence="3" id="KW-1185">Reference proteome</keyword>